<dbReference type="GO" id="GO:0005384">
    <property type="term" value="F:manganese ion transmembrane transporter activity"/>
    <property type="evidence" value="ECO:0007669"/>
    <property type="project" value="TreeGrafter"/>
</dbReference>
<name>A0A1A0M876_MYCMU</name>
<feature type="transmembrane region" description="Helical" evidence="7">
    <location>
        <begin position="196"/>
        <end position="214"/>
    </location>
</feature>
<evidence type="ECO:0000256" key="5">
    <source>
        <dbReference type="ARBA" id="ARBA00023136"/>
    </source>
</evidence>
<keyword evidence="3 7" id="KW-0812">Transmembrane</keyword>
<dbReference type="RefSeq" id="WP_064860341.1">
    <property type="nucleotide sequence ID" value="NZ_LZSF01000239.1"/>
</dbReference>
<dbReference type="Proteomes" id="UP000093962">
    <property type="component" value="Unassembled WGS sequence"/>
</dbReference>
<keyword evidence="4 7" id="KW-1133">Transmembrane helix</keyword>
<evidence type="ECO:0000256" key="7">
    <source>
        <dbReference type="SAM" id="Phobius"/>
    </source>
</evidence>
<dbReference type="PANTHER" id="PTHR11706:SF33">
    <property type="entry name" value="NATURAL RESISTANCE-ASSOCIATED MACROPHAGE PROTEIN 2"/>
    <property type="match status" value="1"/>
</dbReference>
<comment type="caution">
    <text evidence="8">The sequence shown here is derived from an EMBL/GenBank/DDBJ whole genome shotgun (WGS) entry which is preliminary data.</text>
</comment>
<feature type="transmembrane region" description="Helical" evidence="7">
    <location>
        <begin position="234"/>
        <end position="254"/>
    </location>
</feature>
<proteinExistence type="predicted"/>
<keyword evidence="2" id="KW-0813">Transport</keyword>
<feature type="transmembrane region" description="Helical" evidence="7">
    <location>
        <begin position="93"/>
        <end position="113"/>
    </location>
</feature>
<evidence type="ECO:0000256" key="2">
    <source>
        <dbReference type="ARBA" id="ARBA00022448"/>
    </source>
</evidence>
<feature type="transmembrane region" description="Helical" evidence="7">
    <location>
        <begin position="134"/>
        <end position="158"/>
    </location>
</feature>
<feature type="transmembrane region" description="Helical" evidence="7">
    <location>
        <begin position="402"/>
        <end position="421"/>
    </location>
</feature>
<sequence>MALFARTPRPTGDTSVRQRDSPSTAVLDTAHVGDIVGALGTIRTDETTTGRSRRQRLKMLLVVMGPGLIVMVGDNDAGGVATYAQAGQNYGTALMWTLALLIPVLYVNQEMVVRLGAVAGVGHARLIFARFGKFWGAFSVGDLFIVNALTIVTEFVGVSMALNYFGLPKAISVPLAAVLLFAVVAGGSFRRWERFIFALIAINIVIFPLAFIVHPSVSETAHGLIPSFPGGLNSTLLLLIVAIVGTTVAPWQLFFQQSNIVDKRLTPKWIRYERVDLWIGIVVVMVGAVAIMAAAAFGLGGSAAAGNFTDAGDVATQLGRHVSHTAGALFAILLLDASLIGANAVGLATTYALGDTMGKRHSLHWKVSEAPAFYLGYAALLAVAAAVSFSPDHVLGLLTQGVQALAGVLLPSATVFLVLLCNDKAVLGPWVNTMRQNIMAGVIVWALVLLSLALTAATFFPNLTAGQLEWGFGAGVAVGVLGGGAIAGVTLRSRRRERKQDAVQVAAELGGLDPEQVEDLDEEPDDRKVRKALRSQERDSFRTPALETLDRPAWSPLRVAGMVALRGYLLVAVVLVGVKVAEAISG</sequence>
<feature type="transmembrane region" description="Helical" evidence="7">
    <location>
        <begin position="442"/>
        <end position="460"/>
    </location>
</feature>
<evidence type="ECO:0000313" key="8">
    <source>
        <dbReference type="EMBL" id="OBA81048.1"/>
    </source>
</evidence>
<evidence type="ECO:0000256" key="6">
    <source>
        <dbReference type="SAM" id="MobiDB-lite"/>
    </source>
</evidence>
<dbReference type="EMBL" id="LZSF01000239">
    <property type="protein sequence ID" value="OBA81048.1"/>
    <property type="molecule type" value="Genomic_DNA"/>
</dbReference>
<protein>
    <submittedName>
        <fullName evidence="8">Manganese transporter</fullName>
    </submittedName>
</protein>
<dbReference type="InterPro" id="IPR001046">
    <property type="entry name" value="NRAMP_fam"/>
</dbReference>
<gene>
    <name evidence="8" type="ORF">A5642_28780</name>
</gene>
<evidence type="ECO:0000256" key="3">
    <source>
        <dbReference type="ARBA" id="ARBA00022692"/>
    </source>
</evidence>
<keyword evidence="5 7" id="KW-0472">Membrane</keyword>
<accession>A0A1A0M876</accession>
<feature type="transmembrane region" description="Helical" evidence="7">
    <location>
        <begin position="170"/>
        <end position="189"/>
    </location>
</feature>
<evidence type="ECO:0000256" key="4">
    <source>
        <dbReference type="ARBA" id="ARBA00022989"/>
    </source>
</evidence>
<dbReference type="AlphaFoldDB" id="A0A1A0M876"/>
<feature type="transmembrane region" description="Helical" evidence="7">
    <location>
        <begin position="559"/>
        <end position="578"/>
    </location>
</feature>
<dbReference type="GO" id="GO:0015086">
    <property type="term" value="F:cadmium ion transmembrane transporter activity"/>
    <property type="evidence" value="ECO:0007669"/>
    <property type="project" value="TreeGrafter"/>
</dbReference>
<dbReference type="PANTHER" id="PTHR11706">
    <property type="entry name" value="SOLUTE CARRIER PROTEIN FAMILY 11 MEMBER"/>
    <property type="match status" value="1"/>
</dbReference>
<organism evidence="8 9">
    <name type="scientific">Mycolicibacterium mucogenicum</name>
    <name type="common">Mycobacterium mucogenicum</name>
    <dbReference type="NCBI Taxonomy" id="56689"/>
    <lineage>
        <taxon>Bacteria</taxon>
        <taxon>Bacillati</taxon>
        <taxon>Actinomycetota</taxon>
        <taxon>Actinomycetes</taxon>
        <taxon>Mycobacteriales</taxon>
        <taxon>Mycobacteriaceae</taxon>
        <taxon>Mycolicibacterium</taxon>
    </lineage>
</organism>
<feature type="transmembrane region" description="Helical" evidence="7">
    <location>
        <begin position="372"/>
        <end position="390"/>
    </location>
</feature>
<dbReference type="GO" id="GO:0005886">
    <property type="term" value="C:plasma membrane"/>
    <property type="evidence" value="ECO:0007669"/>
    <property type="project" value="TreeGrafter"/>
</dbReference>
<comment type="subcellular location">
    <subcellularLocation>
        <location evidence="1">Membrane</location>
        <topology evidence="1">Multi-pass membrane protein</topology>
    </subcellularLocation>
</comment>
<feature type="transmembrane region" description="Helical" evidence="7">
    <location>
        <begin position="57"/>
        <end position="73"/>
    </location>
</feature>
<feature type="transmembrane region" description="Helical" evidence="7">
    <location>
        <begin position="275"/>
        <end position="299"/>
    </location>
</feature>
<dbReference type="GO" id="GO:0034755">
    <property type="term" value="P:iron ion transmembrane transport"/>
    <property type="evidence" value="ECO:0007669"/>
    <property type="project" value="TreeGrafter"/>
</dbReference>
<reference evidence="8 9" key="1">
    <citation type="submission" date="2016-06" db="EMBL/GenBank/DDBJ databases">
        <authorList>
            <person name="Kjaerup R.B."/>
            <person name="Dalgaard T.S."/>
            <person name="Juul-Madsen H.R."/>
        </authorList>
    </citation>
    <scope>NUCLEOTIDE SEQUENCE [LARGE SCALE GENOMIC DNA]</scope>
    <source>
        <strain evidence="8 9">1199456.5</strain>
    </source>
</reference>
<feature type="transmembrane region" description="Helical" evidence="7">
    <location>
        <begin position="328"/>
        <end position="351"/>
    </location>
</feature>
<dbReference type="Pfam" id="PF01566">
    <property type="entry name" value="Nramp"/>
    <property type="match status" value="1"/>
</dbReference>
<feature type="transmembrane region" description="Helical" evidence="7">
    <location>
        <begin position="472"/>
        <end position="491"/>
    </location>
</feature>
<evidence type="ECO:0000256" key="1">
    <source>
        <dbReference type="ARBA" id="ARBA00004141"/>
    </source>
</evidence>
<evidence type="ECO:0000313" key="9">
    <source>
        <dbReference type="Proteomes" id="UP000093962"/>
    </source>
</evidence>
<feature type="region of interest" description="Disordered" evidence="6">
    <location>
        <begin position="1"/>
        <end position="23"/>
    </location>
</feature>